<accession>A0A1M4VAC3</accession>
<proteinExistence type="predicted"/>
<reference evidence="2" key="1">
    <citation type="submission" date="2016-11" db="EMBL/GenBank/DDBJ databases">
        <authorList>
            <person name="Varghese N."/>
            <person name="Submissions S."/>
        </authorList>
    </citation>
    <scope>NUCLEOTIDE SEQUENCE [LARGE SCALE GENOMIC DNA]</scope>
    <source>
        <strain evidence="2">YR203</strain>
    </source>
</reference>
<name>A0A1M4VAC3_9FLAO</name>
<evidence type="ECO:0000313" key="1">
    <source>
        <dbReference type="EMBL" id="SHE65843.1"/>
    </source>
</evidence>
<dbReference type="RefSeq" id="WP_073171219.1">
    <property type="nucleotide sequence ID" value="NZ_FQVE01000001.1"/>
</dbReference>
<evidence type="ECO:0000313" key="2">
    <source>
        <dbReference type="Proteomes" id="UP000184108"/>
    </source>
</evidence>
<dbReference type="Proteomes" id="UP000184108">
    <property type="component" value="Unassembled WGS sequence"/>
</dbReference>
<protein>
    <submittedName>
        <fullName evidence="1">Uncharacterized protein</fullName>
    </submittedName>
</protein>
<dbReference type="AlphaFoldDB" id="A0A1M4VAC3"/>
<gene>
    <name evidence="1" type="ORF">SAMN02787073_0841</name>
</gene>
<organism evidence="1 2">
    <name type="scientific">Chryseobacterium vrystaatense</name>
    <dbReference type="NCBI Taxonomy" id="307480"/>
    <lineage>
        <taxon>Bacteria</taxon>
        <taxon>Pseudomonadati</taxon>
        <taxon>Bacteroidota</taxon>
        <taxon>Flavobacteriia</taxon>
        <taxon>Flavobacteriales</taxon>
        <taxon>Weeksellaceae</taxon>
        <taxon>Chryseobacterium group</taxon>
        <taxon>Chryseobacterium</taxon>
    </lineage>
</organism>
<sequence length="372" mass="42032">MKTKQELKQYFENGDIPVQEEFWEWQESYWHKDENIPQDNILGLKETIKTKLNAPDPNLSSGFYFIAHNSPWTTYQKINLNSYYLTSWNGSNFVSSNIFYNNEKVGIGTQAPTEILQVEGNIKTKGLIISDLGYIPPMPGQTKKFVVARQDGSLGWDTQTNDSQNHIPLSGTDQGSPITGDLTLDNINGNKEIKGTVQGSYISFNDDGSLEINNKINTSINVTISGIDFLGTQQGFGGIAGSHYYGDMYQENSFIQKRYADKQHSYTTKEELTGGTWINGKPVYKKTVVFNQIPRTGLVEFKTEFPDIETIISNEMFTEWQAIDAAFAGNQWRNKACITIERKLATIELIGDPNYDYSAINSFTLTLEYTKK</sequence>
<dbReference type="EMBL" id="FQVE01000001">
    <property type="protein sequence ID" value="SHE65843.1"/>
    <property type="molecule type" value="Genomic_DNA"/>
</dbReference>